<evidence type="ECO:0000256" key="1">
    <source>
        <dbReference type="SAM" id="MobiDB-lite"/>
    </source>
</evidence>
<comment type="caution">
    <text evidence="3">The sequence shown here is derived from an EMBL/GenBank/DDBJ whole genome shotgun (WGS) entry which is preliminary data.</text>
</comment>
<accession>A0A5A7UIJ3</accession>
<feature type="region of interest" description="Disordered" evidence="1">
    <location>
        <begin position="88"/>
        <end position="188"/>
    </location>
</feature>
<evidence type="ECO:0000259" key="2">
    <source>
        <dbReference type="Pfam" id="PF20167"/>
    </source>
</evidence>
<evidence type="ECO:0000313" key="3">
    <source>
        <dbReference type="EMBL" id="KAA0054768.1"/>
    </source>
</evidence>
<evidence type="ECO:0000313" key="4">
    <source>
        <dbReference type="Proteomes" id="UP000321393"/>
    </source>
</evidence>
<gene>
    <name evidence="3" type="ORF">E6C27_scaffold437G00500</name>
</gene>
<feature type="compositionally biased region" description="Basic and acidic residues" evidence="1">
    <location>
        <begin position="143"/>
        <end position="163"/>
    </location>
</feature>
<organism evidence="3 4">
    <name type="scientific">Cucumis melo var. makuwa</name>
    <name type="common">Oriental melon</name>
    <dbReference type="NCBI Taxonomy" id="1194695"/>
    <lineage>
        <taxon>Eukaryota</taxon>
        <taxon>Viridiplantae</taxon>
        <taxon>Streptophyta</taxon>
        <taxon>Embryophyta</taxon>
        <taxon>Tracheophyta</taxon>
        <taxon>Spermatophyta</taxon>
        <taxon>Magnoliopsida</taxon>
        <taxon>eudicotyledons</taxon>
        <taxon>Gunneridae</taxon>
        <taxon>Pentapetalae</taxon>
        <taxon>rosids</taxon>
        <taxon>fabids</taxon>
        <taxon>Cucurbitales</taxon>
        <taxon>Cucurbitaceae</taxon>
        <taxon>Benincaseae</taxon>
        <taxon>Cucumis</taxon>
    </lineage>
</organism>
<sequence>MHGVRMGCRSFKSTPPRRPYWLPSEKSEAHVSDRLHKPVQDDVDSRNPVTDAEHAPRTPETHMSDMDSDDLDDVPLARLLKNNFVPDVAAEKPIDPPHTSNVEPGPSLYSPPVRSSIPDNTTTSGLHSDLAPASNFESIATEGRIDVHNDEDETHTFPEESRSAKKKFQQSRQNITTKTGRKKIPPNIPSDPIDGISFHLEENVQCWKFVVQRRIADELIREFIVNLPADFNDPSSPDFQTVHIRGFKFIISPAFSHLSYLVDLSSWPVNGIPLVALSVKYAILHKIGIANWFPSFHASSVSIALGTFLYHICNDDIVDTRMFIYNQLLRHAGSVEVKIPIALPQFFSGLLFHLNVAVFRESDAPGPNPKTLSLSYRLFQGSHMPNIVHDMHHYRGPHVFDINDWEEEDVGFFVDRELTSKFVNSLTVESRALSAFINLLSERRLEVNSLIRHLKTFAPSTSRGSVILNDISF</sequence>
<dbReference type="Pfam" id="PF20167">
    <property type="entry name" value="Transposase_32"/>
    <property type="match status" value="1"/>
</dbReference>
<reference evidence="3 4" key="1">
    <citation type="submission" date="2019-08" db="EMBL/GenBank/DDBJ databases">
        <title>Draft genome sequences of two oriental melons (Cucumis melo L. var makuwa).</title>
        <authorList>
            <person name="Kwon S.-Y."/>
        </authorList>
    </citation>
    <scope>NUCLEOTIDE SEQUENCE [LARGE SCALE GENOMIC DNA]</scope>
    <source>
        <strain evidence="4">cv. SW 3</strain>
        <tissue evidence="3">Leaf</tissue>
    </source>
</reference>
<protein>
    <recommendedName>
        <fullName evidence="2">Putative plant transposon protein domain-containing protein</fullName>
    </recommendedName>
</protein>
<proteinExistence type="predicted"/>
<feature type="domain" description="Putative plant transposon protein" evidence="2">
    <location>
        <begin position="216"/>
        <end position="351"/>
    </location>
</feature>
<name>A0A5A7UIJ3_CUCMM</name>
<feature type="region of interest" description="Disordered" evidence="1">
    <location>
        <begin position="1"/>
        <end position="72"/>
    </location>
</feature>
<dbReference type="InterPro" id="IPR046796">
    <property type="entry name" value="Transposase_32_dom"/>
</dbReference>
<feature type="compositionally biased region" description="Basic and acidic residues" evidence="1">
    <location>
        <begin position="25"/>
        <end position="65"/>
    </location>
</feature>
<dbReference type="AlphaFoldDB" id="A0A5A7UIJ3"/>
<dbReference type="EMBL" id="SSTE01008669">
    <property type="protein sequence ID" value="KAA0054768.1"/>
    <property type="molecule type" value="Genomic_DNA"/>
</dbReference>
<feature type="compositionally biased region" description="Polar residues" evidence="1">
    <location>
        <begin position="117"/>
        <end position="126"/>
    </location>
</feature>
<dbReference type="Proteomes" id="UP000321393">
    <property type="component" value="Unassembled WGS sequence"/>
</dbReference>